<dbReference type="EC" id="4.1.1.65" evidence="11"/>
<dbReference type="GO" id="GO:0004609">
    <property type="term" value="F:phosphatidylserine decarboxylase activity"/>
    <property type="evidence" value="ECO:0007669"/>
    <property type="project" value="UniProtKB-UniRule"/>
</dbReference>
<evidence type="ECO:0000256" key="1">
    <source>
        <dbReference type="ARBA" id="ARBA00022475"/>
    </source>
</evidence>
<keyword evidence="8 11" id="KW-0456">Lyase</keyword>
<comment type="cofactor">
    <cofactor evidence="11">
        <name>pyruvate</name>
        <dbReference type="ChEBI" id="CHEBI:15361"/>
    </cofactor>
    <text evidence="11">Binds 1 pyruvoyl group covalently per subunit.</text>
</comment>
<name>E1YFK0_9BACT</name>
<keyword evidence="3 11" id="KW-0210">Decarboxylase</keyword>
<keyword evidence="12" id="KW-1133">Transmembrane helix</keyword>
<dbReference type="PANTHER" id="PTHR35809">
    <property type="entry name" value="ARCHAETIDYLSERINE DECARBOXYLASE PROENZYME-RELATED"/>
    <property type="match status" value="1"/>
</dbReference>
<dbReference type="EMBL" id="FR695872">
    <property type="protein sequence ID" value="CBX29344.1"/>
    <property type="molecule type" value="Genomic_DNA"/>
</dbReference>
<keyword evidence="1 11" id="KW-1003">Cell membrane</keyword>
<dbReference type="InterPro" id="IPR003817">
    <property type="entry name" value="PS_Dcarbxylase"/>
</dbReference>
<feature type="modified residue" description="Pyruvic acid (Ser); by autocatalysis" evidence="11">
    <location>
        <position position="192"/>
    </location>
</feature>
<feature type="active site" description="Schiff-base intermediate with substrate; via pyruvic acid" evidence="11">
    <location>
        <position position="192"/>
    </location>
</feature>
<dbReference type="GO" id="GO:0005886">
    <property type="term" value="C:plasma membrane"/>
    <property type="evidence" value="ECO:0007669"/>
    <property type="project" value="UniProtKB-SubCell"/>
</dbReference>
<evidence type="ECO:0000256" key="8">
    <source>
        <dbReference type="ARBA" id="ARBA00023239"/>
    </source>
</evidence>
<evidence type="ECO:0000313" key="13">
    <source>
        <dbReference type="EMBL" id="CBX29344.1"/>
    </source>
</evidence>
<keyword evidence="12" id="KW-0812">Transmembrane</keyword>
<comment type="catalytic activity">
    <reaction evidence="11">
        <text>a 1,2-diacyl-sn-glycero-3-phospho-L-serine + H(+) = a 1,2-diacyl-sn-glycero-3-phosphoethanolamine + CO2</text>
        <dbReference type="Rhea" id="RHEA:20828"/>
        <dbReference type="ChEBI" id="CHEBI:15378"/>
        <dbReference type="ChEBI" id="CHEBI:16526"/>
        <dbReference type="ChEBI" id="CHEBI:57262"/>
        <dbReference type="ChEBI" id="CHEBI:64612"/>
        <dbReference type="EC" id="4.1.1.65"/>
    </reaction>
</comment>
<evidence type="ECO:0000256" key="12">
    <source>
        <dbReference type="SAM" id="Phobius"/>
    </source>
</evidence>
<evidence type="ECO:0000256" key="11">
    <source>
        <dbReference type="HAMAP-Rule" id="MF_00664"/>
    </source>
</evidence>
<comment type="similarity">
    <text evidence="11">Belongs to the phosphatidylserine decarboxylase family. PSD-A subfamily.</text>
</comment>
<dbReference type="Pfam" id="PF02666">
    <property type="entry name" value="PS_Dcarbxylase"/>
    <property type="match status" value="1"/>
</dbReference>
<feature type="transmembrane region" description="Helical" evidence="12">
    <location>
        <begin position="25"/>
        <end position="58"/>
    </location>
</feature>
<proteinExistence type="inferred from homology"/>
<keyword evidence="9 11" id="KW-1208">Phospholipid metabolism</keyword>
<dbReference type="PANTHER" id="PTHR35809:SF1">
    <property type="entry name" value="ARCHAETIDYLSERINE DECARBOXYLASE PROENZYME-RELATED"/>
    <property type="match status" value="1"/>
</dbReference>
<keyword evidence="2 11" id="KW-0444">Lipid biosynthesis</keyword>
<accession>E1YFK0</accession>
<evidence type="ECO:0000256" key="7">
    <source>
        <dbReference type="ARBA" id="ARBA00023209"/>
    </source>
</evidence>
<keyword evidence="6 11" id="KW-0865">Zymogen</keyword>
<feature type="chain" id="PRO_5023428376" description="Phosphatidylserine decarboxylase alpha chain" evidence="11">
    <location>
        <begin position="192"/>
        <end position="223"/>
    </location>
</feature>
<sequence length="223" mass="24391">MDDKKKVDTDNNSAFPIAAPGYYFIIATFFATVVFALAGVVSLATICFTLTLFVCWFFRNPERVTPMVDGAVVSPADGKVIIIEPLSESPFSKGACIKISIFMSVFNVHVNRIPHEGKVINISYFPGKFFNASFDKASKENEHNAILIETEKGKKICAVQIAGLIARRIICRLKHGDIVKRGERFGMICFGSRLDVYLPADSKICVAVGNKIKAGSGILGYLA</sequence>
<feature type="site" description="Cleavage (non-hydrolytic); by autocatalysis" evidence="11">
    <location>
        <begin position="191"/>
        <end position="192"/>
    </location>
</feature>
<evidence type="ECO:0000256" key="5">
    <source>
        <dbReference type="ARBA" id="ARBA00023136"/>
    </source>
</evidence>
<dbReference type="AlphaFoldDB" id="E1YFK0"/>
<evidence type="ECO:0000256" key="2">
    <source>
        <dbReference type="ARBA" id="ARBA00022516"/>
    </source>
</evidence>
<comment type="subunit">
    <text evidence="11">Heterodimer of a large membrane-associated beta subunit and a small pyruvoyl-containing alpha subunit.</text>
</comment>
<keyword evidence="4 11" id="KW-0443">Lipid metabolism</keyword>
<dbReference type="GO" id="GO:0006646">
    <property type="term" value="P:phosphatidylethanolamine biosynthetic process"/>
    <property type="evidence" value="ECO:0007669"/>
    <property type="project" value="UniProtKB-UniRule"/>
</dbReference>
<keyword evidence="7 11" id="KW-0594">Phospholipid biosynthesis</keyword>
<comment type="subcellular location">
    <subcellularLocation>
        <location evidence="11">Cell membrane</location>
        <topology evidence="11">Peripheral membrane protein</topology>
    </subcellularLocation>
</comment>
<dbReference type="InterPro" id="IPR033175">
    <property type="entry name" value="PSD-A"/>
</dbReference>
<comment type="function">
    <text evidence="11">Catalyzes the formation of phosphatidylethanolamine (PtdEtn) from phosphatidylserine (PtdSer).</text>
</comment>
<evidence type="ECO:0000256" key="10">
    <source>
        <dbReference type="ARBA" id="ARBA00023317"/>
    </source>
</evidence>
<comment type="pathway">
    <text evidence="11">Phospholipid metabolism; phosphatidylethanolamine biosynthesis; phosphatidylethanolamine from CDP-diacylglycerol: step 2/2.</text>
</comment>
<comment type="PTM">
    <text evidence="11">Is synthesized initially as an inactive proenzyme. Formation of the active enzyme involves a self-maturation process in which the active site pyruvoyl group is generated from an internal serine residue via an autocatalytic post-translational modification. Two non-identical subunits are generated from the proenzyme in this reaction, and the pyruvate is formed at the N-terminus of the alpha chain, which is derived from the carboxyl end of the proenzyme. The post-translation cleavage follows an unusual pathway, termed non-hydrolytic serinolysis, in which the side chain hydroxyl group of the serine supplies its oxygen atom to form the C-terminus of the beta chain, while the remainder of the serine residue undergoes an oxidative deamination to produce ammonia and the pyruvoyl prosthetic group on the alpha chain.</text>
</comment>
<dbReference type="HAMAP" id="MF_00664">
    <property type="entry name" value="PS_decarb_PSD_A"/>
    <property type="match status" value="1"/>
</dbReference>
<keyword evidence="5 11" id="KW-0472">Membrane</keyword>
<organism evidence="13">
    <name type="scientific">uncultured Desulfobacterium sp</name>
    <dbReference type="NCBI Taxonomy" id="201089"/>
    <lineage>
        <taxon>Bacteria</taxon>
        <taxon>Pseudomonadati</taxon>
        <taxon>Thermodesulfobacteriota</taxon>
        <taxon>Desulfobacteria</taxon>
        <taxon>Desulfobacterales</taxon>
        <taxon>Desulfobacteriaceae</taxon>
        <taxon>Desulfobacterium</taxon>
        <taxon>environmental samples</taxon>
    </lineage>
</organism>
<dbReference type="NCBIfam" id="NF003685">
    <property type="entry name" value="PRK05305.2-5"/>
    <property type="match status" value="1"/>
</dbReference>
<evidence type="ECO:0000256" key="9">
    <source>
        <dbReference type="ARBA" id="ARBA00023264"/>
    </source>
</evidence>
<evidence type="ECO:0000256" key="3">
    <source>
        <dbReference type="ARBA" id="ARBA00022793"/>
    </source>
</evidence>
<reference evidence="13" key="1">
    <citation type="journal article" date="2011" name="Environ. Microbiol.">
        <title>Genomic insights into the metabolic potential of the polycyclic aromatic hydrocarbon degrading sulfate-reducing Deltaproteobacterium N47.</title>
        <authorList>
            <person name="Bergmann F."/>
            <person name="Selesi D."/>
            <person name="Weinmaier T."/>
            <person name="Tischler P."/>
            <person name="Rattei T."/>
            <person name="Meckenstock R.U."/>
        </authorList>
    </citation>
    <scope>NUCLEOTIDE SEQUENCE</scope>
</reference>
<dbReference type="UniPathway" id="UPA00558">
    <property type="reaction ID" value="UER00616"/>
</dbReference>
<evidence type="ECO:0000256" key="4">
    <source>
        <dbReference type="ARBA" id="ARBA00023098"/>
    </source>
</evidence>
<dbReference type="NCBIfam" id="NF003678">
    <property type="entry name" value="PRK05305.1-2"/>
    <property type="match status" value="1"/>
</dbReference>
<protein>
    <recommendedName>
        <fullName evidence="11">Phosphatidylserine decarboxylase proenzyme</fullName>
        <ecNumber evidence="11">4.1.1.65</ecNumber>
    </recommendedName>
    <component>
        <recommendedName>
            <fullName evidence="11">Phosphatidylserine decarboxylase alpha chain</fullName>
        </recommendedName>
    </component>
    <component>
        <recommendedName>
            <fullName evidence="11">Phosphatidylserine decarboxylase beta chain</fullName>
        </recommendedName>
    </component>
</protein>
<evidence type="ECO:0000256" key="6">
    <source>
        <dbReference type="ARBA" id="ARBA00023145"/>
    </source>
</evidence>
<gene>
    <name evidence="11" type="primary">psd</name>
    <name evidence="13" type="ORF">N47_J03250</name>
</gene>
<feature type="chain" id="PRO_5023428375" description="Phosphatidylserine decarboxylase beta chain" evidence="11">
    <location>
        <begin position="1"/>
        <end position="191"/>
    </location>
</feature>
<keyword evidence="10 11" id="KW-0670">Pyruvate</keyword>